<evidence type="ECO:0000256" key="6">
    <source>
        <dbReference type="SAM" id="MobiDB-lite"/>
    </source>
</evidence>
<name>A0AAV9WMJ1_9PEZI</name>
<keyword evidence="3 7" id="KW-1133">Transmembrane helix</keyword>
<comment type="subcellular location">
    <subcellularLocation>
        <location evidence="1">Membrane</location>
        <topology evidence="1">Multi-pass membrane protein</topology>
    </subcellularLocation>
</comment>
<feature type="compositionally biased region" description="Low complexity" evidence="6">
    <location>
        <begin position="372"/>
        <end position="394"/>
    </location>
</feature>
<feature type="transmembrane region" description="Helical" evidence="7">
    <location>
        <begin position="334"/>
        <end position="356"/>
    </location>
</feature>
<keyword evidence="4 7" id="KW-0472">Membrane</keyword>
<evidence type="ECO:0000256" key="1">
    <source>
        <dbReference type="ARBA" id="ARBA00004141"/>
    </source>
</evidence>
<dbReference type="InterPro" id="IPR052337">
    <property type="entry name" value="SAT4-like"/>
</dbReference>
<feature type="transmembrane region" description="Helical" evidence="7">
    <location>
        <begin position="211"/>
        <end position="239"/>
    </location>
</feature>
<evidence type="ECO:0000256" key="4">
    <source>
        <dbReference type="ARBA" id="ARBA00023136"/>
    </source>
</evidence>
<evidence type="ECO:0000256" key="5">
    <source>
        <dbReference type="ARBA" id="ARBA00038359"/>
    </source>
</evidence>
<evidence type="ECO:0000256" key="7">
    <source>
        <dbReference type="SAM" id="Phobius"/>
    </source>
</evidence>
<accession>A0AAV9WMJ1</accession>
<dbReference type="PANTHER" id="PTHR33048:SF129">
    <property type="entry name" value="INTEGRAL MEMBRANE PROTEIN-RELATED"/>
    <property type="match status" value="1"/>
</dbReference>
<feature type="transmembrane region" description="Helical" evidence="7">
    <location>
        <begin position="177"/>
        <end position="204"/>
    </location>
</feature>
<feature type="transmembrane region" description="Helical" evidence="7">
    <location>
        <begin position="135"/>
        <end position="157"/>
    </location>
</feature>
<evidence type="ECO:0000256" key="3">
    <source>
        <dbReference type="ARBA" id="ARBA00022989"/>
    </source>
</evidence>
<protein>
    <recommendedName>
        <fullName evidence="8">Rhodopsin domain-containing protein</fullName>
    </recommendedName>
</protein>
<dbReference type="AlphaFoldDB" id="A0AAV9WMJ1"/>
<dbReference type="InterPro" id="IPR049326">
    <property type="entry name" value="Rhodopsin_dom_fungi"/>
</dbReference>
<keyword evidence="10" id="KW-1185">Reference proteome</keyword>
<reference evidence="9 10" key="1">
    <citation type="submission" date="2023-08" db="EMBL/GenBank/DDBJ databases">
        <authorList>
            <person name="Palmer J.M."/>
        </authorList>
    </citation>
    <scope>NUCLEOTIDE SEQUENCE [LARGE SCALE GENOMIC DNA]</scope>
    <source>
        <strain evidence="9 10">TWF481</strain>
    </source>
</reference>
<organism evidence="9 10">
    <name type="scientific">Arthrobotrys musiformis</name>
    <dbReference type="NCBI Taxonomy" id="47236"/>
    <lineage>
        <taxon>Eukaryota</taxon>
        <taxon>Fungi</taxon>
        <taxon>Dikarya</taxon>
        <taxon>Ascomycota</taxon>
        <taxon>Pezizomycotina</taxon>
        <taxon>Orbiliomycetes</taxon>
        <taxon>Orbiliales</taxon>
        <taxon>Orbiliaceae</taxon>
        <taxon>Arthrobotrys</taxon>
    </lineage>
</organism>
<gene>
    <name evidence="9" type="ORF">TWF481_000407</name>
</gene>
<evidence type="ECO:0000313" key="9">
    <source>
        <dbReference type="EMBL" id="KAK6511492.1"/>
    </source>
</evidence>
<evidence type="ECO:0000256" key="2">
    <source>
        <dbReference type="ARBA" id="ARBA00022692"/>
    </source>
</evidence>
<comment type="similarity">
    <text evidence="5">Belongs to the SAT4 family.</text>
</comment>
<feature type="transmembrane region" description="Helical" evidence="7">
    <location>
        <begin position="293"/>
        <end position="314"/>
    </location>
</feature>
<feature type="transmembrane region" description="Helical" evidence="7">
    <location>
        <begin position="259"/>
        <end position="281"/>
    </location>
</feature>
<proteinExistence type="inferred from homology"/>
<dbReference type="EMBL" id="JAVHJL010000001">
    <property type="protein sequence ID" value="KAK6511492.1"/>
    <property type="molecule type" value="Genomic_DNA"/>
</dbReference>
<dbReference type="Proteomes" id="UP001370758">
    <property type="component" value="Unassembled WGS sequence"/>
</dbReference>
<dbReference type="GO" id="GO:0016020">
    <property type="term" value="C:membrane"/>
    <property type="evidence" value="ECO:0007669"/>
    <property type="project" value="UniProtKB-SubCell"/>
</dbReference>
<comment type="caution">
    <text evidence="9">The sequence shown here is derived from an EMBL/GenBank/DDBJ whole genome shotgun (WGS) entry which is preliminary data.</text>
</comment>
<evidence type="ECO:0000259" key="8">
    <source>
        <dbReference type="Pfam" id="PF20684"/>
    </source>
</evidence>
<sequence>MSSKPLSDIVVKGALDLANTVGAASPKYSNVVITRLFEMYGEYIRANGLQLTAEGLTETFGTKPSDVESFYRYIGGKTPGTMLLNLLSTVVSDLPHPKNVPIIVPLFAVFTVMTSLSVGLRLWSRQKVAGGIRSFDWVALAGFFLTIIYGAVCVYHSKISGTYQAYYDRTWDDLKEAYKVYLVLMIIYPFIMGVIKISLLLFYYRVATLNYVHWAVFATGGLTIANTIAATFVHCLMYRPIDYWNHMFEDFVKINPRVPLLVFGSVYILTDVAIWIIPMPMVFQLQLYPREKIIAVITFSLGAVACVASAFRIWAINEYQNFKANSSSTLMIDAWSIVELNLTLICASAPAIRALAIHYAPKILSTIPSGFSSRGSASRASGATAASKASGGRSKNPESEKSIQDSTDSPILPKEVV</sequence>
<dbReference type="Pfam" id="PF20684">
    <property type="entry name" value="Fung_rhodopsin"/>
    <property type="match status" value="1"/>
</dbReference>
<feature type="region of interest" description="Disordered" evidence="6">
    <location>
        <begin position="372"/>
        <end position="417"/>
    </location>
</feature>
<feature type="transmembrane region" description="Helical" evidence="7">
    <location>
        <begin position="102"/>
        <end position="123"/>
    </location>
</feature>
<feature type="domain" description="Rhodopsin" evidence="8">
    <location>
        <begin position="120"/>
        <end position="356"/>
    </location>
</feature>
<evidence type="ECO:0000313" key="10">
    <source>
        <dbReference type="Proteomes" id="UP001370758"/>
    </source>
</evidence>
<dbReference type="PANTHER" id="PTHR33048">
    <property type="entry name" value="PTH11-LIKE INTEGRAL MEMBRANE PROTEIN (AFU_ORTHOLOGUE AFUA_5G11245)"/>
    <property type="match status" value="1"/>
</dbReference>
<keyword evidence="2 7" id="KW-0812">Transmembrane</keyword>